<dbReference type="InterPro" id="IPR028301">
    <property type="entry name" value="V8_his_AS"/>
</dbReference>
<dbReference type="InterPro" id="IPR009003">
    <property type="entry name" value="Peptidase_S1_PA"/>
</dbReference>
<accession>A0ABS9N9A5</accession>
<reference evidence="2 3" key="1">
    <citation type="submission" date="2022-01" db="EMBL/GenBank/DDBJ databases">
        <authorList>
            <person name="Riesco R."/>
            <person name="Trujillo M.E."/>
        </authorList>
    </citation>
    <scope>NUCLEOTIDE SEQUENCE [LARGE SCALE GENOMIC DNA]</scope>
    <source>
        <strain evidence="2 3">NIE79</strain>
    </source>
</reference>
<proteinExistence type="predicted"/>
<organism evidence="2 3">
    <name type="scientific">Micromonospora trifolii</name>
    <dbReference type="NCBI Taxonomy" id="2911208"/>
    <lineage>
        <taxon>Bacteria</taxon>
        <taxon>Bacillati</taxon>
        <taxon>Actinomycetota</taxon>
        <taxon>Actinomycetes</taxon>
        <taxon>Micromonosporales</taxon>
        <taxon>Micromonosporaceae</taxon>
        <taxon>Micromonospora</taxon>
    </lineage>
</organism>
<comment type="caution">
    <text evidence="2">The sequence shown here is derived from an EMBL/GenBank/DDBJ whole genome shotgun (WGS) entry which is preliminary data.</text>
</comment>
<dbReference type="EMBL" id="JAKKFD010000049">
    <property type="protein sequence ID" value="MCG5446423.1"/>
    <property type="molecule type" value="Genomic_DNA"/>
</dbReference>
<evidence type="ECO:0000313" key="3">
    <source>
        <dbReference type="Proteomes" id="UP001201629"/>
    </source>
</evidence>
<keyword evidence="2" id="KW-0378">Hydrolase</keyword>
<keyword evidence="2" id="KW-0645">Protease</keyword>
<protein>
    <submittedName>
        <fullName evidence="2">Serine protease</fullName>
    </submittedName>
</protein>
<dbReference type="SUPFAM" id="SSF50494">
    <property type="entry name" value="Trypsin-like serine proteases"/>
    <property type="match status" value="1"/>
</dbReference>
<dbReference type="RefSeq" id="WP_238681332.1">
    <property type="nucleotide sequence ID" value="NZ_JAKKFD010000049.1"/>
</dbReference>
<sequence>MADVEAGRHLWAGLVGVHQGAVKQTGFMIGPRTVATATHGLDRSGPVKIRRIGRSADAVDEPATILLWDRQRDLCLLTVEDADEFWFIPDTRPPALAAEYVVVSCVDRRAETTLVVNEGLVEDDGIAWLKLRSGQIQRGYSGAPVLDREDGRLVGMVRVTRGRQTDLGGHALLGAEIVQIRTLLGLDNDDRRMQIRHAASGLTWPPRSLIRGDAPSELVQLIGREEEIAALDSRNGPRHRLVVGDALAGKSALAGVWVRLAHVPAGDTAYVDAALAPPVPAQHPVVGIVLPVLGVHIPQDPFGSRSDEETLALACWTIMRDLRGGRLVIDLQHQVVDAAADADLAALMKAAERMSATVVLVGRDLGDELSCVGLSTAVKVGPISRADAATLIAHGTLGRVSREEAENALELVDPQCLLPGEILAACRRDEDDDAIDLAIALSGRFDLPILDPTTALPDDPLVALGDPGLTAAGVGPGPDGEDSHDVPPLTGEDLEQQVLTSAHDPLGIRAPAATRRELAPGAFSADAIWLDEWPGTAPFVFEVGALTSEQGLAMQDIAHRVSGRSMRPEWVESLYRQIVELEGRGNERGPSTRVRLRLWRSQIHAGDVAAASRTFTEIGGVRTVNRIVETGSHFAQVQDAQMLVLAWWLGVGTDDAVGAAVGAWMSAVVVDEHLSGRADVRIVLHDVLRAITVRPLPSPDGLRAVGEWCLSQVEDDSSFLADPGSWTMYVSLIGRAGDFSGDQTLTEVFLTRALRALTLHVELLRSLALAGDSRPLLAIARQQRRLHRLERSRRTGEPGRLQLARDLLTWTVENAPTADAFLTLLVADPTLKVTREGDNAVDSDLPAHRSAESQLAPIKRAYRRWRRSNPQVTPLIVEIEYQLVRTEWAIAGSLLRQARVSDERWLSRPIPHKLAVLEQLGEVRRKRLASLAKRCGDSVEAVEREAHNELQLQTALAIVAHSPIDLRPVDEILARGRRAFPSSPRMAHLLAAHHRHRRQFTTAAAAYVDAYRLALGDPLLRMRAAVGACESLSQAYAAGECARDELVVAAARAELHESTDFSASIVCALARLELHGTLSEGYGKLAHTIARVGSFSRLATDMRSIRAEIATAVGPESAPLVDRFLHDFTDVGLLVALGAMFVRSHTLSPSEGLERLTAALVLLDGVRIMAGTVWNVPSVNFQQGRALLAACKQFQTPNPIGWDKDRERSDIDLAYAKFQSAVDLSVDSFREIVLGFMRETGELRQRLGRPTPPAL</sequence>
<dbReference type="GO" id="GO:0008233">
    <property type="term" value="F:peptidase activity"/>
    <property type="evidence" value="ECO:0007669"/>
    <property type="project" value="UniProtKB-KW"/>
</dbReference>
<gene>
    <name evidence="2" type="ORF">NIE79_004994</name>
</gene>
<name>A0ABS9N9A5_9ACTN</name>
<dbReference type="PROSITE" id="PS00672">
    <property type="entry name" value="V8_HIS"/>
    <property type="match status" value="1"/>
</dbReference>
<dbReference type="GO" id="GO:0006508">
    <property type="term" value="P:proteolysis"/>
    <property type="evidence" value="ECO:0007669"/>
    <property type="project" value="UniProtKB-KW"/>
</dbReference>
<feature type="region of interest" description="Disordered" evidence="1">
    <location>
        <begin position="467"/>
        <end position="490"/>
    </location>
</feature>
<keyword evidence="3" id="KW-1185">Reference proteome</keyword>
<dbReference type="Pfam" id="PF13365">
    <property type="entry name" value="Trypsin_2"/>
    <property type="match status" value="1"/>
</dbReference>
<dbReference type="Proteomes" id="UP001201629">
    <property type="component" value="Unassembled WGS sequence"/>
</dbReference>
<evidence type="ECO:0000313" key="2">
    <source>
        <dbReference type="EMBL" id="MCG5446423.1"/>
    </source>
</evidence>
<evidence type="ECO:0000256" key="1">
    <source>
        <dbReference type="SAM" id="MobiDB-lite"/>
    </source>
</evidence>